<dbReference type="SUPFAM" id="SSF49503">
    <property type="entry name" value="Cupredoxins"/>
    <property type="match status" value="1"/>
</dbReference>
<dbReference type="EMBL" id="SMKL01000013">
    <property type="protein sequence ID" value="TDC52799.1"/>
    <property type="molecule type" value="Genomic_DNA"/>
</dbReference>
<proteinExistence type="predicted"/>
<sequence length="1225" mass="124203">MRQPLHPAAGRSGRRRVTPQGVVVAVLTLALMAVGLVPAAAAFRAAPSSASSPASATAEAAAEQTLTWTGNNSVTAYASAPTTAVAGPTTIVFENSVATGNTSGMPHTLTFETSDPQYNQDVDVNITANPFDPNGGRYEVDVVLTPGVYRYYCAFPGHGSMTGLLVVTGGPEDTTPPEVSAQVTGDQNEDGDYIGSATVAVSATDTGSGVDTIEYEIDDLGFQPYTAPVVVDEIGDHSVQYRATDNAGNTSEVESVQFTVAEPEPDDTTPPDISAAVTGEQNDEGDYIGSATVTVTATDAESGVASVEYALDGGAFQPYTAPVVVTALGDHTVQYRATDNAGNVAPVESVTFTVVEPEPDDTTPPDISATVTGDQNEDGEYVGSATVTITAADAQSGVQSVEYSLNGAAFTAYTAPVVVTAAADHTVQYRATDNAGNVSPVEAVQFTVVEPEPEDTTPPEVSAAVAGEQDDEGNYVASATVTITATDAESGVASITYALDGGAFQAYTAPVVVTALGEHTVQYRATDNAGNQAPIESVSFTVVEPEPDDTTPPDISAAVTGDQNEDGDYVGSATVTITATDAGSGVASVEYNLDGAGFTAYTAPLVVTSFGDHTVQFRATDNAGNVAPVESVAFTVVEPEPDDTTPPDISAAVTGDQNEDGDYVGSAMVTITATDAESGVASVAYALDGGSFQPYTAPVVVTALGDHTVQFRATDNAGNTSPVESVTFTVVEPEPDDTTPPDISATVTGDQDEEGAYVGSATVTVTATDAGSGVASVEYNLDGAGFVAYTAPVVVSAVGAHTLQYRATDNAGNVAPAESVAFTVVEPEPDDTTPPDISAAVTGDQNEDGEFVGSATVTITASDAQSGVASIAYALDGGSFQPYTAPVVVTALGDHTVQYRATDNAGNVAPVESVAFTVVAPEPDDTTPPDVSASVSGDQNPEGDYIGSATLTVTASDTGSGVASVEYNLDGAGFVAYTAPVVVTALGDHTVQVRATDNAGNVAPVESVSFTVVAPEPDDTTPPSVSGVVSGEQNGAGDYIDSATVTVTATDAQSGVASVVYSLDDGAFVPYTAPVVVGAVGEHTVRFRATDNAGNASDVGSVTFTVVERDGDACPDSDTRPTVVIGGLDSLVANVDSGDGCTINDLIDDEGDWASHGAFVRHVTAVATELVADGVITSRERGMLTRTASQSDVGRGSSAAVASTPKSAPAEVSIEEALAHHADHH</sequence>
<dbReference type="NCBIfam" id="NF047446">
    <property type="entry name" value="barrel_OmpL47"/>
    <property type="match status" value="10"/>
</dbReference>
<evidence type="ECO:0000259" key="5">
    <source>
        <dbReference type="Pfam" id="PF12245"/>
    </source>
</evidence>
<dbReference type="OrthoDB" id="5243170at2"/>
<dbReference type="InterPro" id="IPR022038">
    <property type="entry name" value="Ig-like_bact"/>
</dbReference>
<dbReference type="AlphaFoldDB" id="A0A4R4RU07"/>
<protein>
    <recommendedName>
        <fullName evidence="5">Ig-like domain-containing protein</fullName>
    </recommendedName>
</protein>
<feature type="region of interest" description="Disordered" evidence="3">
    <location>
        <begin position="639"/>
        <end position="660"/>
    </location>
</feature>
<dbReference type="PANTHER" id="PTHR24273:SF32">
    <property type="entry name" value="HYALIN"/>
    <property type="match status" value="1"/>
</dbReference>
<dbReference type="InterPro" id="IPR028871">
    <property type="entry name" value="BlueCu_1_BS"/>
</dbReference>
<dbReference type="Gene3D" id="2.60.40.420">
    <property type="entry name" value="Cupredoxins - blue copper proteins"/>
    <property type="match status" value="1"/>
</dbReference>
<dbReference type="RefSeq" id="WP_131981101.1">
    <property type="nucleotide sequence ID" value="NZ_SMKL01000013.1"/>
</dbReference>
<feature type="domain" description="Ig-like" evidence="5">
    <location>
        <begin position="675"/>
        <end position="729"/>
    </location>
</feature>
<dbReference type="GO" id="GO:0046872">
    <property type="term" value="F:metal ion binding"/>
    <property type="evidence" value="ECO:0007669"/>
    <property type="project" value="UniProtKB-KW"/>
</dbReference>
<evidence type="ECO:0000256" key="4">
    <source>
        <dbReference type="SAM" id="Phobius"/>
    </source>
</evidence>
<dbReference type="Pfam" id="PF12245">
    <property type="entry name" value="Big_3_2"/>
    <property type="match status" value="2"/>
</dbReference>
<dbReference type="GO" id="GO:0005975">
    <property type="term" value="P:carbohydrate metabolic process"/>
    <property type="evidence" value="ECO:0007669"/>
    <property type="project" value="UniProtKB-ARBA"/>
</dbReference>
<evidence type="ECO:0000313" key="7">
    <source>
        <dbReference type="Proteomes" id="UP000295621"/>
    </source>
</evidence>
<evidence type="ECO:0000256" key="1">
    <source>
        <dbReference type="ARBA" id="ARBA00022723"/>
    </source>
</evidence>
<evidence type="ECO:0000256" key="3">
    <source>
        <dbReference type="SAM" id="MobiDB-lite"/>
    </source>
</evidence>
<dbReference type="InterPro" id="IPR058094">
    <property type="entry name" value="Ig-like_OmpL47-like"/>
</dbReference>
<evidence type="ECO:0000313" key="6">
    <source>
        <dbReference type="EMBL" id="TDC52799.1"/>
    </source>
</evidence>
<organism evidence="6 7">
    <name type="scientific">Jiangella ureilytica</name>
    <dbReference type="NCBI Taxonomy" id="2530374"/>
    <lineage>
        <taxon>Bacteria</taxon>
        <taxon>Bacillati</taxon>
        <taxon>Actinomycetota</taxon>
        <taxon>Actinomycetes</taxon>
        <taxon>Jiangellales</taxon>
        <taxon>Jiangellaceae</taxon>
        <taxon>Jiangella</taxon>
    </lineage>
</organism>
<keyword evidence="7" id="KW-1185">Reference proteome</keyword>
<reference evidence="6 7" key="1">
    <citation type="submission" date="2019-02" db="EMBL/GenBank/DDBJ databases">
        <title>Draft genome sequences of novel Actinobacteria.</title>
        <authorList>
            <person name="Sahin N."/>
            <person name="Ay H."/>
            <person name="Saygin H."/>
        </authorList>
    </citation>
    <scope>NUCLEOTIDE SEQUENCE [LARGE SCALE GENOMIC DNA]</scope>
    <source>
        <strain evidence="6 7">KC603</strain>
    </source>
</reference>
<dbReference type="InterPro" id="IPR008972">
    <property type="entry name" value="Cupredoxin"/>
</dbReference>
<dbReference type="Gene3D" id="2.60.40.10">
    <property type="entry name" value="Immunoglobulins"/>
    <property type="match status" value="9"/>
</dbReference>
<dbReference type="SUPFAM" id="SSF81296">
    <property type="entry name" value="E set domains"/>
    <property type="match status" value="1"/>
</dbReference>
<name>A0A4R4RU07_9ACTN</name>
<keyword evidence="1" id="KW-0479">Metal-binding</keyword>
<evidence type="ECO:0000256" key="2">
    <source>
        <dbReference type="ARBA" id="ARBA00023008"/>
    </source>
</evidence>
<feature type="transmembrane region" description="Helical" evidence="4">
    <location>
        <begin position="21"/>
        <end position="43"/>
    </location>
</feature>
<keyword evidence="4" id="KW-1133">Transmembrane helix</keyword>
<keyword evidence="2" id="KW-0186">Copper</keyword>
<feature type="region of interest" description="Disordered" evidence="3">
    <location>
        <begin position="358"/>
        <end position="378"/>
    </location>
</feature>
<dbReference type="PROSITE" id="PS00196">
    <property type="entry name" value="COPPER_BLUE"/>
    <property type="match status" value="1"/>
</dbReference>
<feature type="region of interest" description="Disordered" evidence="3">
    <location>
        <begin position="1182"/>
        <end position="1210"/>
    </location>
</feature>
<comment type="caution">
    <text evidence="6">The sequence shown here is derived from an EMBL/GenBank/DDBJ whole genome shotgun (WGS) entry which is preliminary data.</text>
</comment>
<dbReference type="Proteomes" id="UP000295621">
    <property type="component" value="Unassembled WGS sequence"/>
</dbReference>
<feature type="domain" description="Ig-like" evidence="5">
    <location>
        <begin position="1040"/>
        <end position="1104"/>
    </location>
</feature>
<dbReference type="PANTHER" id="PTHR24273">
    <property type="entry name" value="FI04643P-RELATED"/>
    <property type="match status" value="1"/>
</dbReference>
<dbReference type="InterPro" id="IPR013783">
    <property type="entry name" value="Ig-like_fold"/>
</dbReference>
<keyword evidence="4" id="KW-0472">Membrane</keyword>
<gene>
    <name evidence="6" type="ORF">E1212_08075</name>
</gene>
<dbReference type="InterPro" id="IPR014756">
    <property type="entry name" value="Ig_E-set"/>
</dbReference>
<keyword evidence="4" id="KW-0812">Transmembrane</keyword>
<accession>A0A4R4RU07</accession>
<dbReference type="Gene3D" id="3.30.1920.20">
    <property type="match status" value="1"/>
</dbReference>